<protein>
    <submittedName>
        <fullName evidence="1">Uncharacterized protein</fullName>
    </submittedName>
</protein>
<dbReference type="RefSeq" id="WP_306843637.1">
    <property type="nucleotide sequence ID" value="NZ_JAUSRL010000003.1"/>
</dbReference>
<keyword evidence="2" id="KW-1185">Reference proteome</keyword>
<evidence type="ECO:0000313" key="1">
    <source>
        <dbReference type="EMBL" id="MDP9960384.1"/>
    </source>
</evidence>
<comment type="caution">
    <text evidence="1">The sequence shown here is derived from an EMBL/GenBank/DDBJ whole genome shotgun (WGS) entry which is preliminary data.</text>
</comment>
<organism evidence="1 2">
    <name type="scientific">Chryseobacterium lathyri</name>
    <dbReference type="NCBI Taxonomy" id="395933"/>
    <lineage>
        <taxon>Bacteria</taxon>
        <taxon>Pseudomonadati</taxon>
        <taxon>Bacteroidota</taxon>
        <taxon>Flavobacteriia</taxon>
        <taxon>Flavobacteriales</taxon>
        <taxon>Weeksellaceae</taxon>
        <taxon>Chryseobacterium group</taxon>
        <taxon>Chryseobacterium</taxon>
    </lineage>
</organism>
<sequence length="136" mass="16080">MSRTASIEMSYNNNIDFIDFINRLILSNWNFNDYGKIRYMIGEDFEWESDILENFKDVINKMEAEYFKDKIVAINFLYKNNIGGNLIFLNRNKVVLNLNINRKTLTNGVNTDFSFYMEALNNILTIDCYINCIEIP</sequence>
<reference evidence="1 2" key="1">
    <citation type="submission" date="2023-07" db="EMBL/GenBank/DDBJ databases">
        <title>Sorghum-associated microbial communities from plants grown in Nebraska, USA.</title>
        <authorList>
            <person name="Schachtman D."/>
        </authorList>
    </citation>
    <scope>NUCLEOTIDE SEQUENCE [LARGE SCALE GENOMIC DNA]</scope>
    <source>
        <strain evidence="1 2">CC351</strain>
    </source>
</reference>
<accession>A0ABT9SNG1</accession>
<evidence type="ECO:0000313" key="2">
    <source>
        <dbReference type="Proteomes" id="UP001235513"/>
    </source>
</evidence>
<gene>
    <name evidence="1" type="ORF">J2T04_002268</name>
</gene>
<proteinExistence type="predicted"/>
<dbReference type="Proteomes" id="UP001235513">
    <property type="component" value="Unassembled WGS sequence"/>
</dbReference>
<name>A0ABT9SNG1_9FLAO</name>
<dbReference type="EMBL" id="JAUSRL010000003">
    <property type="protein sequence ID" value="MDP9960384.1"/>
    <property type="molecule type" value="Genomic_DNA"/>
</dbReference>